<dbReference type="Proteomes" id="UP001138540">
    <property type="component" value="Unassembled WGS sequence"/>
</dbReference>
<evidence type="ECO:0000259" key="3">
    <source>
        <dbReference type="Pfam" id="PF02581"/>
    </source>
</evidence>
<dbReference type="InterPro" id="IPR013785">
    <property type="entry name" value="Aldolase_TIM"/>
</dbReference>
<accession>A0ABR6NKK9</accession>
<dbReference type="Gene3D" id="3.20.20.70">
    <property type="entry name" value="Aldolase class I"/>
    <property type="match status" value="1"/>
</dbReference>
<dbReference type="RefSeq" id="WP_260394973.1">
    <property type="nucleotide sequence ID" value="NZ_JACHKA010000001.1"/>
</dbReference>
<dbReference type="SUPFAM" id="SSF51391">
    <property type="entry name" value="Thiamin phosphate synthase"/>
    <property type="match status" value="1"/>
</dbReference>
<dbReference type="EMBL" id="JACHKA010000001">
    <property type="protein sequence ID" value="MBB5987812.1"/>
    <property type="molecule type" value="Genomic_DNA"/>
</dbReference>
<reference evidence="4 5" key="1">
    <citation type="submission" date="2020-08" db="EMBL/GenBank/DDBJ databases">
        <title>Exploring microbial biodiversity for novel pathways involved in the catabolism of aromatic compounds derived from lignin.</title>
        <authorList>
            <person name="Elkins J."/>
        </authorList>
    </citation>
    <scope>NUCLEOTIDE SEQUENCE [LARGE SCALE GENOMIC DNA]</scope>
    <source>
        <strain evidence="4 5">B1D3A</strain>
    </source>
</reference>
<name>A0ABR6NKK9_9SPHN</name>
<dbReference type="InterPro" id="IPR022998">
    <property type="entry name" value="ThiamineP_synth_TenI"/>
</dbReference>
<evidence type="ECO:0000313" key="5">
    <source>
        <dbReference type="Proteomes" id="UP001138540"/>
    </source>
</evidence>
<dbReference type="PANTHER" id="PTHR20857:SF15">
    <property type="entry name" value="THIAMINE-PHOSPHATE SYNTHASE"/>
    <property type="match status" value="1"/>
</dbReference>
<organism evidence="4 5">
    <name type="scientific">Sphingobium lignivorans</name>
    <dbReference type="NCBI Taxonomy" id="2735886"/>
    <lineage>
        <taxon>Bacteria</taxon>
        <taxon>Pseudomonadati</taxon>
        <taxon>Pseudomonadota</taxon>
        <taxon>Alphaproteobacteria</taxon>
        <taxon>Sphingomonadales</taxon>
        <taxon>Sphingomonadaceae</taxon>
        <taxon>Sphingobium</taxon>
    </lineage>
</organism>
<dbReference type="CDD" id="cd00564">
    <property type="entry name" value="TMP_TenI"/>
    <property type="match status" value="1"/>
</dbReference>
<gene>
    <name evidence="4" type="ORF">HNP60_003786</name>
</gene>
<feature type="domain" description="Thiamine phosphate synthase/TenI" evidence="3">
    <location>
        <begin position="2"/>
        <end position="171"/>
    </location>
</feature>
<proteinExistence type="predicted"/>
<comment type="pathway">
    <text evidence="1">Cofactor biosynthesis; thiamine diphosphate biosynthesis.</text>
</comment>
<sequence>MTDERLSEAQLLRAVARLPRGSAVVLRHHATAQTARLALFDRLRTLTLRRGCRLLVAGEPAVARALGADGYHGRVKPSRFSTGRERPWLHSAPVHDQRELRAAVRAGADAVLISPLFATRSHPGARPLGAVRFAALARRSPVPVIALGGVRPHHAALVRHLGAHGFAAIDGLSGYRRR</sequence>
<dbReference type="PANTHER" id="PTHR20857">
    <property type="entry name" value="THIAMINE-PHOSPHATE PYROPHOSPHORYLASE"/>
    <property type="match status" value="1"/>
</dbReference>
<evidence type="ECO:0000256" key="2">
    <source>
        <dbReference type="ARBA" id="ARBA00022977"/>
    </source>
</evidence>
<keyword evidence="4" id="KW-0808">Transferase</keyword>
<protein>
    <submittedName>
        <fullName evidence="4">Thiamine-phosphate pyrophosphorylase</fullName>
        <ecNumber evidence="4">2.5.1.3</ecNumber>
    </submittedName>
</protein>
<comment type="caution">
    <text evidence="4">The sequence shown here is derived from an EMBL/GenBank/DDBJ whole genome shotgun (WGS) entry which is preliminary data.</text>
</comment>
<keyword evidence="5" id="KW-1185">Reference proteome</keyword>
<dbReference type="EC" id="2.5.1.3" evidence="4"/>
<evidence type="ECO:0000313" key="4">
    <source>
        <dbReference type="EMBL" id="MBB5987812.1"/>
    </source>
</evidence>
<dbReference type="InterPro" id="IPR036206">
    <property type="entry name" value="ThiamineP_synth_sf"/>
</dbReference>
<keyword evidence="2" id="KW-0784">Thiamine biosynthesis</keyword>
<dbReference type="GO" id="GO:0004789">
    <property type="term" value="F:thiamine-phosphate diphosphorylase activity"/>
    <property type="evidence" value="ECO:0007669"/>
    <property type="project" value="UniProtKB-EC"/>
</dbReference>
<dbReference type="Pfam" id="PF02581">
    <property type="entry name" value="TMP-TENI"/>
    <property type="match status" value="1"/>
</dbReference>
<evidence type="ECO:0000256" key="1">
    <source>
        <dbReference type="ARBA" id="ARBA00004948"/>
    </source>
</evidence>